<reference evidence="1 2" key="1">
    <citation type="submission" date="2016-10" db="EMBL/GenBank/DDBJ databases">
        <authorList>
            <person name="de Groot N.N."/>
        </authorList>
    </citation>
    <scope>NUCLEOTIDE SEQUENCE [LARGE SCALE GENOMIC DNA]</scope>
    <source>
        <strain evidence="1 2">DSM 22012</strain>
    </source>
</reference>
<keyword evidence="2" id="KW-1185">Reference proteome</keyword>
<proteinExistence type="predicted"/>
<accession>A0A1H5WJK9</accession>
<sequence>MIKVHCFVSCVCEVIKRSEGVDHRPFYFGVWDADFSVSDRWVLSYHSEHTNHDFFKTWYQQLYGIEIREWFDPCADKAANVARLVELVENRPAHRNIMVMLDMYQLPERENKFNQNPFPHYVMLETTDDPDIWFMHDPDYRWEGPLPKARILNAVSQPSVAGGFFFDGIDVRHTADETVRAYFATCMKHRHNPFTDALRRIVRAHLERDGVELADLESAVREIPVMAIRKYAYEHAFAFFCQALGEDLDDPYFVHWTDEVEKLVKVYTQVQYRSMKLARTDQTRVADSLFALLADQDALEFRIKAELQALFERWCERDASSGPTTSSKQEALCV</sequence>
<dbReference type="Pfam" id="PF19468">
    <property type="entry name" value="DUF6005"/>
    <property type="match status" value="1"/>
</dbReference>
<dbReference type="RefSeq" id="WP_200826675.1">
    <property type="nucleotide sequence ID" value="NZ_FNVQ01000001.1"/>
</dbReference>
<organism evidence="1 2">
    <name type="scientific">Marinobacterium lutimaris</name>
    <dbReference type="NCBI Taxonomy" id="568106"/>
    <lineage>
        <taxon>Bacteria</taxon>
        <taxon>Pseudomonadati</taxon>
        <taxon>Pseudomonadota</taxon>
        <taxon>Gammaproteobacteria</taxon>
        <taxon>Oceanospirillales</taxon>
        <taxon>Oceanospirillaceae</taxon>
        <taxon>Marinobacterium</taxon>
    </lineage>
</organism>
<protein>
    <recommendedName>
        <fullName evidence="3">Petrobactin biosynthesis protein AsbE</fullName>
    </recommendedName>
</protein>
<evidence type="ECO:0000313" key="2">
    <source>
        <dbReference type="Proteomes" id="UP000236745"/>
    </source>
</evidence>
<dbReference type="EMBL" id="FNVQ01000001">
    <property type="protein sequence ID" value="SEF99654.1"/>
    <property type="molecule type" value="Genomic_DNA"/>
</dbReference>
<name>A0A1H5WJK9_9GAMM</name>
<evidence type="ECO:0008006" key="3">
    <source>
        <dbReference type="Google" id="ProtNLM"/>
    </source>
</evidence>
<gene>
    <name evidence="1" type="ORF">SAMN05444390_1011072</name>
</gene>
<evidence type="ECO:0000313" key="1">
    <source>
        <dbReference type="EMBL" id="SEF99654.1"/>
    </source>
</evidence>
<dbReference type="AlphaFoldDB" id="A0A1H5WJK9"/>
<dbReference type="InterPro" id="IPR046047">
    <property type="entry name" value="DUF6005"/>
</dbReference>
<dbReference type="Proteomes" id="UP000236745">
    <property type="component" value="Unassembled WGS sequence"/>
</dbReference>